<proteinExistence type="predicted"/>
<protein>
    <submittedName>
        <fullName evidence="1">Uncharacterized protein</fullName>
    </submittedName>
</protein>
<dbReference type="Proteomes" id="UP001386955">
    <property type="component" value="Unassembled WGS sequence"/>
</dbReference>
<dbReference type="AlphaFoldDB" id="A0AAN9XH38"/>
<gene>
    <name evidence="1" type="ORF">VNO78_20385</name>
</gene>
<dbReference type="EMBL" id="JAYMYS010000005">
    <property type="protein sequence ID" value="KAK7391960.1"/>
    <property type="molecule type" value="Genomic_DNA"/>
</dbReference>
<comment type="caution">
    <text evidence="1">The sequence shown here is derived from an EMBL/GenBank/DDBJ whole genome shotgun (WGS) entry which is preliminary data.</text>
</comment>
<evidence type="ECO:0000313" key="1">
    <source>
        <dbReference type="EMBL" id="KAK7391960.1"/>
    </source>
</evidence>
<keyword evidence="2" id="KW-1185">Reference proteome</keyword>
<organism evidence="1 2">
    <name type="scientific">Psophocarpus tetragonolobus</name>
    <name type="common">Winged bean</name>
    <name type="synonym">Dolichos tetragonolobus</name>
    <dbReference type="NCBI Taxonomy" id="3891"/>
    <lineage>
        <taxon>Eukaryota</taxon>
        <taxon>Viridiplantae</taxon>
        <taxon>Streptophyta</taxon>
        <taxon>Embryophyta</taxon>
        <taxon>Tracheophyta</taxon>
        <taxon>Spermatophyta</taxon>
        <taxon>Magnoliopsida</taxon>
        <taxon>eudicotyledons</taxon>
        <taxon>Gunneridae</taxon>
        <taxon>Pentapetalae</taxon>
        <taxon>rosids</taxon>
        <taxon>fabids</taxon>
        <taxon>Fabales</taxon>
        <taxon>Fabaceae</taxon>
        <taxon>Papilionoideae</taxon>
        <taxon>50 kb inversion clade</taxon>
        <taxon>NPAAA clade</taxon>
        <taxon>indigoferoid/millettioid clade</taxon>
        <taxon>Phaseoleae</taxon>
        <taxon>Psophocarpus</taxon>
    </lineage>
</organism>
<evidence type="ECO:0000313" key="2">
    <source>
        <dbReference type="Proteomes" id="UP001386955"/>
    </source>
</evidence>
<accession>A0AAN9XH38</accession>
<reference evidence="1 2" key="1">
    <citation type="submission" date="2024-01" db="EMBL/GenBank/DDBJ databases">
        <title>The genomes of 5 underutilized Papilionoideae crops provide insights into root nodulation and disease resistanc.</title>
        <authorList>
            <person name="Jiang F."/>
        </authorList>
    </citation>
    <scope>NUCLEOTIDE SEQUENCE [LARGE SCALE GENOMIC DNA]</scope>
    <source>
        <strain evidence="1">DUOXIRENSHENG_FW03</strain>
        <tissue evidence="1">Leaves</tissue>
    </source>
</reference>
<name>A0AAN9XH38_PSOTE</name>
<sequence length="125" mass="14092">MQNLQLAYERVHELHQRFSQVSTVHKASGSDNFITLHNLICSDGAKGGNTLCAKENGGRHHLIWGGYGCVLCLDRAIRGGGKVIQNSEETNHTKRRQLRTPNNIISIVKLVAYFFKFLEIQNVIF</sequence>